<dbReference type="SUPFAM" id="SSF143120">
    <property type="entry name" value="YefM-like"/>
    <property type="match status" value="1"/>
</dbReference>
<dbReference type="AlphaFoldDB" id="A0A1Y0EGD2"/>
<comment type="similarity">
    <text evidence="1 2">Belongs to the phD/YefM antitoxin family.</text>
</comment>
<evidence type="ECO:0000256" key="2">
    <source>
        <dbReference type="RuleBase" id="RU362080"/>
    </source>
</evidence>
<dbReference type="NCBIfam" id="TIGR01552">
    <property type="entry name" value="phd_fam"/>
    <property type="match status" value="1"/>
</dbReference>
<dbReference type="OrthoDB" id="165038at2"/>
<dbReference type="InterPro" id="IPR006442">
    <property type="entry name" value="Antitoxin_Phd/YefM"/>
</dbReference>
<evidence type="ECO:0000256" key="1">
    <source>
        <dbReference type="ARBA" id="ARBA00009981"/>
    </source>
</evidence>
<proteinExistence type="inferred from homology"/>
<gene>
    <name evidence="3" type="ORF">LOKVESSMR4R_03415</name>
</gene>
<dbReference type="Proteomes" id="UP000195273">
    <property type="component" value="Chromosome"/>
</dbReference>
<keyword evidence="4" id="KW-1185">Reference proteome</keyword>
<evidence type="ECO:0000313" key="3">
    <source>
        <dbReference type="EMBL" id="ARU02687.1"/>
    </source>
</evidence>
<dbReference type="Pfam" id="PF02604">
    <property type="entry name" value="PhdYeFM_antitox"/>
    <property type="match status" value="1"/>
</dbReference>
<protein>
    <recommendedName>
        <fullName evidence="2">Antitoxin</fullName>
    </recommendedName>
</protein>
<dbReference type="KEGG" id="lvs:LOKVESSMR4R_03415"/>
<reference evidence="3 4" key="1">
    <citation type="submission" date="2017-05" db="EMBL/GenBank/DDBJ databases">
        <title>Genome Sequence of Loktanella vestfoldensis Strain SMR4r Isolated from a Culture of the Diatom Skeletonema marinoi.</title>
        <authorList>
            <person name="Topel M."/>
            <person name="Pinder M.I.M."/>
            <person name="Johansson O.N."/>
            <person name="Kourtchenko O."/>
            <person name="Godhe A."/>
            <person name="Clarke A.K."/>
        </authorList>
    </citation>
    <scope>NUCLEOTIDE SEQUENCE [LARGE SCALE GENOMIC DNA]</scope>
    <source>
        <strain evidence="3 4">SMR4r</strain>
    </source>
</reference>
<comment type="function">
    <text evidence="2">Antitoxin component of a type II toxin-antitoxin (TA) system.</text>
</comment>
<dbReference type="Gene3D" id="3.40.1620.10">
    <property type="entry name" value="YefM-like domain"/>
    <property type="match status" value="1"/>
</dbReference>
<dbReference type="RefSeq" id="WP_087211094.1">
    <property type="nucleotide sequence ID" value="NZ_CP021431.1"/>
</dbReference>
<accession>A0A1Y0EGD2</accession>
<dbReference type="EMBL" id="CP021431">
    <property type="protein sequence ID" value="ARU02687.1"/>
    <property type="molecule type" value="Genomic_DNA"/>
</dbReference>
<dbReference type="InterPro" id="IPR036165">
    <property type="entry name" value="YefM-like_sf"/>
</dbReference>
<organism evidence="3 4">
    <name type="scientific">Yoonia vestfoldensis</name>
    <dbReference type="NCBI Taxonomy" id="245188"/>
    <lineage>
        <taxon>Bacteria</taxon>
        <taxon>Pseudomonadati</taxon>
        <taxon>Pseudomonadota</taxon>
        <taxon>Alphaproteobacteria</taxon>
        <taxon>Rhodobacterales</taxon>
        <taxon>Paracoccaceae</taxon>
        <taxon>Yoonia</taxon>
    </lineage>
</organism>
<sequence>MRNFSSTELANNTGDVLAAAAQEPVNIQRHGKARYVLLSVEQFERLSMRADQRRTIHVDDLGADEADDLIAQLEHSIAHD</sequence>
<name>A0A1Y0EGD2_9RHOB</name>
<evidence type="ECO:0000313" key="4">
    <source>
        <dbReference type="Proteomes" id="UP000195273"/>
    </source>
</evidence>